<dbReference type="InterPro" id="IPR011032">
    <property type="entry name" value="GroES-like_sf"/>
</dbReference>
<dbReference type="OrthoDB" id="9992527at2759"/>
<dbReference type="FunFam" id="3.40.50.720:FF:000121">
    <property type="entry name" value="Prostaglandin reductase 2"/>
    <property type="match status" value="1"/>
</dbReference>
<dbReference type="InterPro" id="IPR051397">
    <property type="entry name" value="Zn-ADH-like_protein"/>
</dbReference>
<dbReference type="SMART" id="SM00829">
    <property type="entry name" value="PKS_ER"/>
    <property type="match status" value="1"/>
</dbReference>
<proteinExistence type="predicted"/>
<dbReference type="InterPro" id="IPR013154">
    <property type="entry name" value="ADH-like_N"/>
</dbReference>
<gene>
    <name evidence="3" type="ORF">Poli38472_004357</name>
</gene>
<dbReference type="Pfam" id="PF08240">
    <property type="entry name" value="ADH_N"/>
    <property type="match status" value="1"/>
</dbReference>
<accession>A0A8K1CAT6</accession>
<dbReference type="InterPro" id="IPR036291">
    <property type="entry name" value="NAD(P)-bd_dom_sf"/>
</dbReference>
<sequence>MPSFRAIQVRQFSTNFRAVTSIVEVPEVPTPAAGNVIVQNHYVGINASDIQVTNGVYGNPELPFTCGVEAGGVVTAIGEGVENLKVGDSIVYQKLGAFAEYAETSAATALKVPSPDPTMVPLMVSGISGTVAIHEVGQMKQGGENILVTSAAGSTGQYVVQLAKLAGNHVIGTCSSDAKVELLKTLGCDRVIVTTKENVGDVLQTEYPKGMDIVFEIAGGEAVKTAVENIAVHGRVILFGFMNGGEGSDPYAVNQLHPMLMSRSASLRGFSVVNHYDKVPMYLERLLTLIKEGKLISSVDPTPFTGLEGVADAIDHMYARQNIGKVVIKLV</sequence>
<comment type="caution">
    <text evidence="3">The sequence shown here is derived from an EMBL/GenBank/DDBJ whole genome shotgun (WGS) entry which is preliminary data.</text>
</comment>
<dbReference type="GO" id="GO:0005739">
    <property type="term" value="C:mitochondrion"/>
    <property type="evidence" value="ECO:0007669"/>
    <property type="project" value="TreeGrafter"/>
</dbReference>
<dbReference type="Gene3D" id="3.40.50.720">
    <property type="entry name" value="NAD(P)-binding Rossmann-like Domain"/>
    <property type="match status" value="1"/>
</dbReference>
<dbReference type="Pfam" id="PF00107">
    <property type="entry name" value="ADH_zinc_N"/>
    <property type="match status" value="1"/>
</dbReference>
<evidence type="ECO:0000259" key="2">
    <source>
        <dbReference type="SMART" id="SM00829"/>
    </source>
</evidence>
<evidence type="ECO:0000313" key="3">
    <source>
        <dbReference type="EMBL" id="TMW59288.1"/>
    </source>
</evidence>
<dbReference type="GO" id="GO:0016491">
    <property type="term" value="F:oxidoreductase activity"/>
    <property type="evidence" value="ECO:0007669"/>
    <property type="project" value="UniProtKB-KW"/>
</dbReference>
<dbReference type="SUPFAM" id="SSF50129">
    <property type="entry name" value="GroES-like"/>
    <property type="match status" value="1"/>
</dbReference>
<protein>
    <recommendedName>
        <fullName evidence="2">Enoyl reductase (ER) domain-containing protein</fullName>
    </recommendedName>
</protein>
<evidence type="ECO:0000313" key="4">
    <source>
        <dbReference type="Proteomes" id="UP000794436"/>
    </source>
</evidence>
<reference evidence="3" key="1">
    <citation type="submission" date="2019-03" db="EMBL/GenBank/DDBJ databases">
        <title>Long read genome sequence of the mycoparasitic Pythium oligandrum ATCC 38472 isolated from sugarbeet rhizosphere.</title>
        <authorList>
            <person name="Gaulin E."/>
        </authorList>
    </citation>
    <scope>NUCLEOTIDE SEQUENCE</scope>
    <source>
        <strain evidence="3">ATCC 38472_TT</strain>
    </source>
</reference>
<name>A0A8K1CAT6_PYTOL</name>
<dbReference type="Proteomes" id="UP000794436">
    <property type="component" value="Unassembled WGS sequence"/>
</dbReference>
<feature type="domain" description="Enoyl reductase (ER)" evidence="2">
    <location>
        <begin position="13"/>
        <end position="328"/>
    </location>
</feature>
<keyword evidence="4" id="KW-1185">Reference proteome</keyword>
<organism evidence="3 4">
    <name type="scientific">Pythium oligandrum</name>
    <name type="common">Mycoparasitic fungus</name>
    <dbReference type="NCBI Taxonomy" id="41045"/>
    <lineage>
        <taxon>Eukaryota</taxon>
        <taxon>Sar</taxon>
        <taxon>Stramenopiles</taxon>
        <taxon>Oomycota</taxon>
        <taxon>Peronosporomycetes</taxon>
        <taxon>Pythiales</taxon>
        <taxon>Pythiaceae</taxon>
        <taxon>Pythium</taxon>
    </lineage>
</organism>
<dbReference type="EMBL" id="SPLM01000109">
    <property type="protein sequence ID" value="TMW59288.1"/>
    <property type="molecule type" value="Genomic_DNA"/>
</dbReference>
<dbReference type="PANTHER" id="PTHR43677:SF3">
    <property type="entry name" value="PROSTAGLANDIN REDUCTASE 3"/>
    <property type="match status" value="1"/>
</dbReference>
<dbReference type="Gene3D" id="3.90.180.10">
    <property type="entry name" value="Medium-chain alcohol dehydrogenases, catalytic domain"/>
    <property type="match status" value="1"/>
</dbReference>
<dbReference type="SUPFAM" id="SSF51735">
    <property type="entry name" value="NAD(P)-binding Rossmann-fold domains"/>
    <property type="match status" value="1"/>
</dbReference>
<dbReference type="PANTHER" id="PTHR43677">
    <property type="entry name" value="SHORT-CHAIN DEHYDROGENASE/REDUCTASE"/>
    <property type="match status" value="1"/>
</dbReference>
<dbReference type="InterPro" id="IPR020843">
    <property type="entry name" value="ER"/>
</dbReference>
<dbReference type="InterPro" id="IPR013149">
    <property type="entry name" value="ADH-like_C"/>
</dbReference>
<dbReference type="AlphaFoldDB" id="A0A8K1CAT6"/>
<keyword evidence="1" id="KW-0560">Oxidoreductase</keyword>
<evidence type="ECO:0000256" key="1">
    <source>
        <dbReference type="ARBA" id="ARBA00023002"/>
    </source>
</evidence>